<dbReference type="CDD" id="cd17323">
    <property type="entry name" value="MFS_Tpo1_MDR_like"/>
    <property type="match status" value="1"/>
</dbReference>
<gene>
    <name evidence="8" type="ORF">RCO7_03636</name>
</gene>
<dbReference type="Pfam" id="PF07690">
    <property type="entry name" value="MFS_1"/>
    <property type="match status" value="1"/>
</dbReference>
<feature type="transmembrane region" description="Helical" evidence="6">
    <location>
        <begin position="336"/>
        <end position="363"/>
    </location>
</feature>
<comment type="caution">
    <text evidence="8">The sequence shown here is derived from an EMBL/GenBank/DDBJ whole genome shotgun (WGS) entry which is preliminary data.</text>
</comment>
<proteinExistence type="predicted"/>
<feature type="transmembrane region" description="Helical" evidence="6">
    <location>
        <begin position="402"/>
        <end position="430"/>
    </location>
</feature>
<feature type="transmembrane region" description="Helical" evidence="6">
    <location>
        <begin position="375"/>
        <end position="396"/>
    </location>
</feature>
<feature type="transmembrane region" description="Helical" evidence="6">
    <location>
        <begin position="109"/>
        <end position="130"/>
    </location>
</feature>
<sequence>MANNMAEKDLEQAVQPQPSTSSNLASKEGAIPESSGSSSNIEADMFISELDWESPSDIGNPQNWSLPKKVLHTAIPALYGFAITVATSAYTPAIPLIMKEFHVKREVAILPLSMYTFGFVLGPLVAAPMSEIYGRRIVYWTTLPLLILFIGVSGAANNITLLIVMRLLAGLGGSGALAIGAGTISDIWPRKYAGKAALGFVMAPFLGPALGPLIGAYIIDEYNSNWRYSQWFVLLLAGPIFLISLGMQETMKSRILYLRVKKIKGKSPNRDGDTPLFLRKLGAGLIRPFHMMFVEPLVAFLSIYTGFSFAMMFSFFSSYNYVFQSIYHFSQKQIGLAFLGILVGFLFAVVTFAVFDATLYICASNKANGDPAPEHRLYAAMLGSVLMPIGLFWFAWAPAEDVHWIVPVLAGVPFGWGSLSIFISATTYLVDVYQAANGASAVAANGILRYLFGAVFPLFTIQMYQGLGVHWAGTVFAAVGTVLLPVPWVFFWYGKGLRGRSHYFEYFHDLSIVVALKKSTQTSTTSPAASINFVRNSTQHDLQLNQTQSSNPPHLVLAIHLASNSSYLLPLIQHLNARFSACLLFLAASTVTTIAPFESDEDMSLASHRNIFARQPIKWYPFKNGVCYWYGTYNLYHKGTYCTCAELEGSAPLQSRACCNKA</sequence>
<evidence type="ECO:0000256" key="3">
    <source>
        <dbReference type="ARBA" id="ARBA00022989"/>
    </source>
</evidence>
<feature type="domain" description="Major facilitator superfamily (MFS) profile" evidence="7">
    <location>
        <begin position="72"/>
        <end position="497"/>
    </location>
</feature>
<protein>
    <submittedName>
        <fullName evidence="8">Related to TPO4-Proposed vacuolar polyamine transporter</fullName>
    </submittedName>
</protein>
<dbReference type="PANTHER" id="PTHR23502">
    <property type="entry name" value="MAJOR FACILITATOR SUPERFAMILY"/>
    <property type="match status" value="1"/>
</dbReference>
<evidence type="ECO:0000313" key="8">
    <source>
        <dbReference type="EMBL" id="CZT12761.1"/>
    </source>
</evidence>
<keyword evidence="9" id="KW-1185">Reference proteome</keyword>
<feature type="transmembrane region" description="Helical" evidence="6">
    <location>
        <begin position="297"/>
        <end position="316"/>
    </location>
</feature>
<feature type="region of interest" description="Disordered" evidence="5">
    <location>
        <begin position="1"/>
        <end position="39"/>
    </location>
</feature>
<dbReference type="GO" id="GO:0015606">
    <property type="term" value="F:spermidine transmembrane transporter activity"/>
    <property type="evidence" value="ECO:0007669"/>
    <property type="project" value="TreeGrafter"/>
</dbReference>
<dbReference type="InterPro" id="IPR011701">
    <property type="entry name" value="MFS"/>
</dbReference>
<dbReference type="Proteomes" id="UP000178129">
    <property type="component" value="Unassembled WGS sequence"/>
</dbReference>
<evidence type="ECO:0000256" key="1">
    <source>
        <dbReference type="ARBA" id="ARBA00004141"/>
    </source>
</evidence>
<dbReference type="InterPro" id="IPR020846">
    <property type="entry name" value="MFS_dom"/>
</dbReference>
<feature type="compositionally biased region" description="Polar residues" evidence="5">
    <location>
        <begin position="14"/>
        <end position="25"/>
    </location>
</feature>
<reference evidence="9" key="1">
    <citation type="submission" date="2016-03" db="EMBL/GenBank/DDBJ databases">
        <authorList>
            <person name="Ploux O."/>
        </authorList>
    </citation>
    <scope>NUCLEOTIDE SEQUENCE [LARGE SCALE GENOMIC DNA]</scope>
    <source>
        <strain evidence="9">UK7</strain>
    </source>
</reference>
<dbReference type="InterPro" id="IPR036259">
    <property type="entry name" value="MFS_trans_sf"/>
</dbReference>
<dbReference type="FunFam" id="1.20.1250.20:FF:000011">
    <property type="entry name" value="MFS multidrug transporter, putative"/>
    <property type="match status" value="1"/>
</dbReference>
<dbReference type="Gene3D" id="1.20.1250.20">
    <property type="entry name" value="MFS general substrate transporter like domains"/>
    <property type="match status" value="1"/>
</dbReference>
<keyword evidence="2 6" id="KW-0812">Transmembrane</keyword>
<dbReference type="GO" id="GO:0042908">
    <property type="term" value="P:xenobiotic transport"/>
    <property type="evidence" value="ECO:0007669"/>
    <property type="project" value="UniProtKB-ARBA"/>
</dbReference>
<evidence type="ECO:0000313" key="9">
    <source>
        <dbReference type="Proteomes" id="UP000178129"/>
    </source>
</evidence>
<accession>A0A1E1LQI4</accession>
<dbReference type="InterPro" id="IPR005829">
    <property type="entry name" value="Sugar_transporter_CS"/>
</dbReference>
<dbReference type="SUPFAM" id="SSF103473">
    <property type="entry name" value="MFS general substrate transporter"/>
    <property type="match status" value="1"/>
</dbReference>
<dbReference type="EMBL" id="FJUW01000076">
    <property type="protein sequence ID" value="CZT12761.1"/>
    <property type="molecule type" value="Genomic_DNA"/>
</dbReference>
<dbReference type="STRING" id="914237.A0A1E1LQI4"/>
<feature type="transmembrane region" description="Helical" evidence="6">
    <location>
        <begin position="231"/>
        <end position="247"/>
    </location>
</feature>
<dbReference type="FunCoup" id="A0A1E1LQI4">
    <property type="interactions" value="33"/>
</dbReference>
<name>A0A1E1LQI4_9HELO</name>
<dbReference type="PROSITE" id="PS00216">
    <property type="entry name" value="SUGAR_TRANSPORT_1"/>
    <property type="match status" value="1"/>
</dbReference>
<feature type="transmembrane region" description="Helical" evidence="6">
    <location>
        <begin position="196"/>
        <end position="219"/>
    </location>
</feature>
<feature type="transmembrane region" description="Helical" evidence="6">
    <location>
        <begin position="137"/>
        <end position="156"/>
    </location>
</feature>
<feature type="transmembrane region" description="Helical" evidence="6">
    <location>
        <begin position="442"/>
        <end position="464"/>
    </location>
</feature>
<dbReference type="InParanoid" id="A0A1E1LQI4"/>
<feature type="transmembrane region" description="Helical" evidence="6">
    <location>
        <begin position="470"/>
        <end position="493"/>
    </location>
</feature>
<evidence type="ECO:0000256" key="2">
    <source>
        <dbReference type="ARBA" id="ARBA00022692"/>
    </source>
</evidence>
<dbReference type="PANTHER" id="PTHR23502:SF182">
    <property type="entry name" value="POLYAMINE TRANSPORTER, PUTATIVE-RELATED"/>
    <property type="match status" value="1"/>
</dbReference>
<evidence type="ECO:0000256" key="6">
    <source>
        <dbReference type="SAM" id="Phobius"/>
    </source>
</evidence>
<dbReference type="GO" id="GO:0005886">
    <property type="term" value="C:plasma membrane"/>
    <property type="evidence" value="ECO:0007669"/>
    <property type="project" value="TreeGrafter"/>
</dbReference>
<evidence type="ECO:0000259" key="7">
    <source>
        <dbReference type="PROSITE" id="PS50850"/>
    </source>
</evidence>
<dbReference type="GO" id="GO:0140115">
    <property type="term" value="P:export across plasma membrane"/>
    <property type="evidence" value="ECO:0007669"/>
    <property type="project" value="UniProtKB-ARBA"/>
</dbReference>
<dbReference type="AlphaFoldDB" id="A0A1E1LQI4"/>
<evidence type="ECO:0000256" key="5">
    <source>
        <dbReference type="SAM" id="MobiDB-lite"/>
    </source>
</evidence>
<keyword evidence="4 6" id="KW-0472">Membrane</keyword>
<keyword evidence="3 6" id="KW-1133">Transmembrane helix</keyword>
<feature type="transmembrane region" description="Helical" evidence="6">
    <location>
        <begin position="77"/>
        <end position="97"/>
    </location>
</feature>
<comment type="subcellular location">
    <subcellularLocation>
        <location evidence="1">Membrane</location>
        <topology evidence="1">Multi-pass membrane protein</topology>
    </subcellularLocation>
</comment>
<dbReference type="PROSITE" id="PS50850">
    <property type="entry name" value="MFS"/>
    <property type="match status" value="1"/>
</dbReference>
<organism evidence="8 9">
    <name type="scientific">Rhynchosporium graminicola</name>
    <dbReference type="NCBI Taxonomy" id="2792576"/>
    <lineage>
        <taxon>Eukaryota</taxon>
        <taxon>Fungi</taxon>
        <taxon>Dikarya</taxon>
        <taxon>Ascomycota</taxon>
        <taxon>Pezizomycotina</taxon>
        <taxon>Leotiomycetes</taxon>
        <taxon>Helotiales</taxon>
        <taxon>Ploettnerulaceae</taxon>
        <taxon>Rhynchosporium</taxon>
    </lineage>
</organism>
<evidence type="ECO:0000256" key="4">
    <source>
        <dbReference type="ARBA" id="ARBA00023136"/>
    </source>
</evidence>
<feature type="compositionally biased region" description="Basic and acidic residues" evidence="5">
    <location>
        <begin position="1"/>
        <end position="11"/>
    </location>
</feature>
<dbReference type="GO" id="GO:0000297">
    <property type="term" value="F:spermine transmembrane transporter activity"/>
    <property type="evidence" value="ECO:0007669"/>
    <property type="project" value="TreeGrafter"/>
</dbReference>
<feature type="transmembrane region" description="Helical" evidence="6">
    <location>
        <begin position="162"/>
        <end position="184"/>
    </location>
</feature>